<sequence>MKRKLKQEAFKLVSASHGIKFEASDGKFRVAEVLDCEVHISRL</sequence>
<reference evidence="1 2" key="1">
    <citation type="submission" date="2009-09" db="EMBL/GenBank/DDBJ databases">
        <authorList>
            <person name="Weinstock G."/>
            <person name="Sodergren E."/>
            <person name="Clifton S."/>
            <person name="Fulton L."/>
            <person name="Fulton B."/>
            <person name="Courtney L."/>
            <person name="Fronick C."/>
            <person name="Harrison M."/>
            <person name="Strong C."/>
            <person name="Farmer C."/>
            <person name="Delahaunty K."/>
            <person name="Markovic C."/>
            <person name="Hall O."/>
            <person name="Minx P."/>
            <person name="Tomlinson C."/>
            <person name="Mitreva M."/>
            <person name="Nelson J."/>
            <person name="Hou S."/>
            <person name="Wollam A."/>
            <person name="Pepin K.H."/>
            <person name="Johnson M."/>
            <person name="Bhonagiri V."/>
            <person name="Nash W.E."/>
            <person name="Warren W."/>
            <person name="Chinwalla A."/>
            <person name="Mardis E.R."/>
            <person name="Wilson R.K."/>
        </authorList>
    </citation>
    <scope>NUCLEOTIDE SEQUENCE [LARGE SCALE GENOMIC DNA]</scope>
    <source>
        <strain evidence="1 2">F0319</strain>
    </source>
</reference>
<organism evidence="1 2">
    <name type="scientific">Prevotella veroralis F0319</name>
    <dbReference type="NCBI Taxonomy" id="649761"/>
    <lineage>
        <taxon>Bacteria</taxon>
        <taxon>Pseudomonadati</taxon>
        <taxon>Bacteroidota</taxon>
        <taxon>Bacteroidia</taxon>
        <taxon>Bacteroidales</taxon>
        <taxon>Prevotellaceae</taxon>
        <taxon>Prevotella</taxon>
    </lineage>
</organism>
<evidence type="ECO:0000313" key="2">
    <source>
        <dbReference type="Proteomes" id="UP000003327"/>
    </source>
</evidence>
<dbReference type="EMBL" id="ACVA01000033">
    <property type="protein sequence ID" value="EEX18566.1"/>
    <property type="molecule type" value="Genomic_DNA"/>
</dbReference>
<comment type="caution">
    <text evidence="1">The sequence shown here is derived from an EMBL/GenBank/DDBJ whole genome shotgun (WGS) entry which is preliminary data.</text>
</comment>
<dbReference type="Proteomes" id="UP000003327">
    <property type="component" value="Unassembled WGS sequence"/>
</dbReference>
<name>C9MPG9_9BACT</name>
<proteinExistence type="predicted"/>
<accession>C9MPG9</accession>
<dbReference type="AlphaFoldDB" id="C9MPG9"/>
<evidence type="ECO:0000313" key="1">
    <source>
        <dbReference type="EMBL" id="EEX18566.1"/>
    </source>
</evidence>
<gene>
    <name evidence="1" type="ORF">HMPREF0973_01510</name>
</gene>
<protein>
    <submittedName>
        <fullName evidence="1">Uncharacterized protein</fullName>
    </submittedName>
</protein>
<keyword evidence="2" id="KW-1185">Reference proteome</keyword>
<dbReference type="STRING" id="649761.HMPREF0973_01510"/>
<dbReference type="HOGENOM" id="CLU_3237925_0_0_10"/>